<dbReference type="InterPro" id="IPR019374">
    <property type="entry name" value="Ribosomal_mS22"/>
</dbReference>
<dbReference type="Pfam" id="PF10245">
    <property type="entry name" value="MRP-S22"/>
    <property type="match status" value="1"/>
</dbReference>
<protein>
    <submittedName>
        <fullName evidence="2">Uncharacterized protein</fullName>
    </submittedName>
</protein>
<dbReference type="PANTHER" id="PTHR13071:SF4">
    <property type="entry name" value="SMALL RIBOSOMAL SUBUNIT PROTEIN MS22"/>
    <property type="match status" value="1"/>
</dbReference>
<accession>A0ABQ9FSZ3</accession>
<feature type="non-terminal residue" evidence="2">
    <location>
        <position position="1"/>
    </location>
</feature>
<feature type="region of interest" description="Disordered" evidence="1">
    <location>
        <begin position="307"/>
        <end position="340"/>
    </location>
</feature>
<sequence>DSKQSLSSSSCLLQETRENTEEQTVFTYEEKDPLPYFLRQNVQTILQRITGFDTEKISERRTMERQYENKQRKALQMPPVMQPWKPINHVLVKDEKLAGALENKMVFIDISEGVPQRKRAIVVRETDGTLRLAESDERDRILHVYYPKEGKLYHIPKMFDDVYLEKLLKQKKYKYILNSVCVQFEPEDPNYHRIVKKVYSHINLRFNRDYDMISDAYDLICLLCELHPASDIFNILPQDPNADTSKMLNLIENYVQKWCRYTLDEKLKYELVGIIKTLQGEKVQENEAATIQGKNLIQEETTFQAEAATKEETTTQGETAIQEEAKTEKPDKEVTEGEKK</sequence>
<name>A0ABQ9FSZ3_TEGGR</name>
<evidence type="ECO:0000313" key="2">
    <source>
        <dbReference type="EMBL" id="KAJ8320345.1"/>
    </source>
</evidence>
<gene>
    <name evidence="2" type="ORF">KUTeg_001932</name>
</gene>
<dbReference type="EMBL" id="JARBDR010000141">
    <property type="protein sequence ID" value="KAJ8320345.1"/>
    <property type="molecule type" value="Genomic_DNA"/>
</dbReference>
<keyword evidence="3" id="KW-1185">Reference proteome</keyword>
<dbReference type="PANTHER" id="PTHR13071">
    <property type="entry name" value="MITOCHONDRIAL 28S RIBOSOMAL PROTEIN S22"/>
    <property type="match status" value="1"/>
</dbReference>
<dbReference type="Proteomes" id="UP001217089">
    <property type="component" value="Unassembled WGS sequence"/>
</dbReference>
<reference evidence="2 3" key="1">
    <citation type="submission" date="2022-12" db="EMBL/GenBank/DDBJ databases">
        <title>Chromosome-level genome of Tegillarca granosa.</title>
        <authorList>
            <person name="Kim J."/>
        </authorList>
    </citation>
    <scope>NUCLEOTIDE SEQUENCE [LARGE SCALE GENOMIC DNA]</scope>
    <source>
        <strain evidence="2">Teg-2019</strain>
        <tissue evidence="2">Adductor muscle</tissue>
    </source>
</reference>
<feature type="compositionally biased region" description="Basic and acidic residues" evidence="1">
    <location>
        <begin position="323"/>
        <end position="340"/>
    </location>
</feature>
<proteinExistence type="predicted"/>
<comment type="caution">
    <text evidence="2">The sequence shown here is derived from an EMBL/GenBank/DDBJ whole genome shotgun (WGS) entry which is preliminary data.</text>
</comment>
<evidence type="ECO:0000313" key="3">
    <source>
        <dbReference type="Proteomes" id="UP001217089"/>
    </source>
</evidence>
<evidence type="ECO:0000256" key="1">
    <source>
        <dbReference type="SAM" id="MobiDB-lite"/>
    </source>
</evidence>
<organism evidence="2 3">
    <name type="scientific">Tegillarca granosa</name>
    <name type="common">Malaysian cockle</name>
    <name type="synonym">Anadara granosa</name>
    <dbReference type="NCBI Taxonomy" id="220873"/>
    <lineage>
        <taxon>Eukaryota</taxon>
        <taxon>Metazoa</taxon>
        <taxon>Spiralia</taxon>
        <taxon>Lophotrochozoa</taxon>
        <taxon>Mollusca</taxon>
        <taxon>Bivalvia</taxon>
        <taxon>Autobranchia</taxon>
        <taxon>Pteriomorphia</taxon>
        <taxon>Arcoida</taxon>
        <taxon>Arcoidea</taxon>
        <taxon>Arcidae</taxon>
        <taxon>Tegillarca</taxon>
    </lineage>
</organism>